<dbReference type="PANTHER" id="PTHR33657">
    <property type="entry name" value="DOMAIN PROTEIN, PUTATIVE (AFU_ORTHOLOGUE AFUA_5G00600)-RELATED"/>
    <property type="match status" value="1"/>
</dbReference>
<dbReference type="Pfam" id="PF05630">
    <property type="entry name" value="NPP1"/>
    <property type="match status" value="1"/>
</dbReference>
<reference evidence="2" key="2">
    <citation type="submission" date="2023-06" db="EMBL/GenBank/DDBJ databases">
        <authorList>
            <consortium name="Lawrence Berkeley National Laboratory"/>
            <person name="Mondo S.J."/>
            <person name="Hensen N."/>
            <person name="Bonometti L."/>
            <person name="Westerberg I."/>
            <person name="Brannstrom I.O."/>
            <person name="Guillou S."/>
            <person name="Cros-Aarteil S."/>
            <person name="Calhoun S."/>
            <person name="Haridas S."/>
            <person name="Kuo A."/>
            <person name="Pangilinan J."/>
            <person name="Riley R."/>
            <person name="Labutti K."/>
            <person name="Andreopoulos B."/>
            <person name="Lipzen A."/>
            <person name="Chen C."/>
            <person name="Yanf M."/>
            <person name="Daum C."/>
            <person name="Ng V."/>
            <person name="Clum A."/>
            <person name="Steindorff A."/>
            <person name="Ohm R."/>
            <person name="Martin F."/>
            <person name="Silar P."/>
            <person name="Natvig D."/>
            <person name="Lalanne C."/>
            <person name="Gautier V."/>
            <person name="Ament-Velasquez S.L."/>
            <person name="Kruys A."/>
            <person name="Hutchinson M.I."/>
            <person name="Powell A.J."/>
            <person name="Barry K."/>
            <person name="Miller A.N."/>
            <person name="Grigoriev I.V."/>
            <person name="Debuchy R."/>
            <person name="Gladieux P."/>
            <person name="Thoren M.H."/>
            <person name="Johannesson H."/>
        </authorList>
    </citation>
    <scope>NUCLEOTIDE SEQUENCE</scope>
    <source>
        <strain evidence="2">PSN324</strain>
    </source>
</reference>
<dbReference type="PANTHER" id="PTHR33657:SF6">
    <property type="entry name" value="SECRETED PROTEIN"/>
    <property type="match status" value="1"/>
</dbReference>
<name>A0AAV9HQU0_9PEZI</name>
<keyword evidence="3" id="KW-1185">Reference proteome</keyword>
<feature type="chain" id="PRO_5043564028" evidence="1">
    <location>
        <begin position="21"/>
        <end position="246"/>
    </location>
</feature>
<dbReference type="PIRSF" id="PIRSF029958">
    <property type="entry name" value="Necrosis-inducing_protein"/>
    <property type="match status" value="1"/>
</dbReference>
<evidence type="ECO:0000313" key="3">
    <source>
        <dbReference type="Proteomes" id="UP001321749"/>
    </source>
</evidence>
<evidence type="ECO:0000313" key="2">
    <source>
        <dbReference type="EMBL" id="KAK4463263.1"/>
    </source>
</evidence>
<organism evidence="2 3">
    <name type="scientific">Cladorrhinum samala</name>
    <dbReference type="NCBI Taxonomy" id="585594"/>
    <lineage>
        <taxon>Eukaryota</taxon>
        <taxon>Fungi</taxon>
        <taxon>Dikarya</taxon>
        <taxon>Ascomycota</taxon>
        <taxon>Pezizomycotina</taxon>
        <taxon>Sordariomycetes</taxon>
        <taxon>Sordariomycetidae</taxon>
        <taxon>Sordariales</taxon>
        <taxon>Podosporaceae</taxon>
        <taxon>Cladorrhinum</taxon>
    </lineage>
</organism>
<comment type="caution">
    <text evidence="2">The sequence shown here is derived from an EMBL/GenBank/DDBJ whole genome shotgun (WGS) entry which is preliminary data.</text>
</comment>
<protein>
    <submittedName>
        <fullName evidence="2">Necrosis inducing protein</fullName>
    </submittedName>
</protein>
<proteinExistence type="predicted"/>
<accession>A0AAV9HQU0</accession>
<dbReference type="AlphaFoldDB" id="A0AAV9HQU0"/>
<dbReference type="Proteomes" id="UP001321749">
    <property type="component" value="Unassembled WGS sequence"/>
</dbReference>
<feature type="signal peptide" evidence="1">
    <location>
        <begin position="1"/>
        <end position="20"/>
    </location>
</feature>
<keyword evidence="1" id="KW-0732">Signal</keyword>
<gene>
    <name evidence="2" type="ORF">QBC42DRAFT_266300</name>
</gene>
<evidence type="ECO:0000256" key="1">
    <source>
        <dbReference type="SAM" id="SignalP"/>
    </source>
</evidence>
<reference evidence="2" key="1">
    <citation type="journal article" date="2023" name="Mol. Phylogenet. Evol.">
        <title>Genome-scale phylogeny and comparative genomics of the fungal order Sordariales.</title>
        <authorList>
            <person name="Hensen N."/>
            <person name="Bonometti L."/>
            <person name="Westerberg I."/>
            <person name="Brannstrom I.O."/>
            <person name="Guillou S."/>
            <person name="Cros-Aarteil S."/>
            <person name="Calhoun S."/>
            <person name="Haridas S."/>
            <person name="Kuo A."/>
            <person name="Mondo S."/>
            <person name="Pangilinan J."/>
            <person name="Riley R."/>
            <person name="LaButti K."/>
            <person name="Andreopoulos B."/>
            <person name="Lipzen A."/>
            <person name="Chen C."/>
            <person name="Yan M."/>
            <person name="Daum C."/>
            <person name="Ng V."/>
            <person name="Clum A."/>
            <person name="Steindorff A."/>
            <person name="Ohm R.A."/>
            <person name="Martin F."/>
            <person name="Silar P."/>
            <person name="Natvig D.O."/>
            <person name="Lalanne C."/>
            <person name="Gautier V."/>
            <person name="Ament-Velasquez S.L."/>
            <person name="Kruys A."/>
            <person name="Hutchinson M.I."/>
            <person name="Powell A.J."/>
            <person name="Barry K."/>
            <person name="Miller A.N."/>
            <person name="Grigoriev I.V."/>
            <person name="Debuchy R."/>
            <person name="Gladieux P."/>
            <person name="Hiltunen Thoren M."/>
            <person name="Johannesson H."/>
        </authorList>
    </citation>
    <scope>NUCLEOTIDE SEQUENCE</scope>
    <source>
        <strain evidence="2">PSN324</strain>
    </source>
</reference>
<sequence>MFSLTQLLLAGSLLLSHATASLLNPVPTNADANALRFQPAMDFDKDGCYYTAAIDRDGRTLNAGLPTSGAGSSQSCRDGRLARSQVYVRQRCNHYWCAYMYGYYFEKDEGLLAGGHRHDWEHIIVWTLHNKVFFVSWSAHGDYTTQYSTSFEWEGDHPKFVYHRDDGLTHAIRKANKGEAPENETGRWHLAPLISLERMPCDFNRNLLNANWEHAHPDLAKSRFGAALNSAVPSDAKKNEGFDPWN</sequence>
<dbReference type="InterPro" id="IPR008701">
    <property type="entry name" value="NPP1"/>
</dbReference>
<dbReference type="EMBL" id="MU864962">
    <property type="protein sequence ID" value="KAK4463263.1"/>
    <property type="molecule type" value="Genomic_DNA"/>
</dbReference>